<dbReference type="PANTHER" id="PTHR34981">
    <property type="entry name" value="CELL DIVISION PROTEIN ZAPA"/>
    <property type="match status" value="1"/>
</dbReference>
<gene>
    <name evidence="10" type="ORF">HNR32_001604</name>
</gene>
<evidence type="ECO:0000256" key="5">
    <source>
        <dbReference type="ARBA" id="ARBA00023210"/>
    </source>
</evidence>
<comment type="function">
    <text evidence="7">Activator of cell division through the inhibition of FtsZ GTPase activity, therefore promoting FtsZ assembly into bundles of protofilaments necessary for the formation of the division Z ring. It is recruited early at mid-cell but it is not essential for cell division.</text>
</comment>
<evidence type="ECO:0000256" key="4">
    <source>
        <dbReference type="ARBA" id="ARBA00022618"/>
    </source>
</evidence>
<evidence type="ECO:0000256" key="1">
    <source>
        <dbReference type="ARBA" id="ARBA00004496"/>
    </source>
</evidence>
<evidence type="ECO:0000256" key="9">
    <source>
        <dbReference type="ARBA" id="ARBA00033158"/>
    </source>
</evidence>
<keyword evidence="3" id="KW-0963">Cytoplasm</keyword>
<dbReference type="AlphaFoldDB" id="A0A840UVI4"/>
<dbReference type="InterPro" id="IPR007838">
    <property type="entry name" value="Cell_div_ZapA-like"/>
</dbReference>
<sequence>MENKLTIDIYGEQYPLKGDVDIEYMKKLAAIVDAKMNELVKKNQYLPAQRIGVLTALHIADDYFQMKKDYDELVRFLDNK</sequence>
<dbReference type="GO" id="GO:0043093">
    <property type="term" value="P:FtsZ-dependent cytokinesis"/>
    <property type="evidence" value="ECO:0007669"/>
    <property type="project" value="TreeGrafter"/>
</dbReference>
<accession>A0A840UVI4</accession>
<dbReference type="RefSeq" id="WP_183861406.1">
    <property type="nucleotide sequence ID" value="NZ_JACHFH010000018.1"/>
</dbReference>
<dbReference type="InterPro" id="IPR053712">
    <property type="entry name" value="Bac_CellDiv_Activator"/>
</dbReference>
<evidence type="ECO:0000313" key="10">
    <source>
        <dbReference type="EMBL" id="MBB5336455.1"/>
    </source>
</evidence>
<dbReference type="SUPFAM" id="SSF102829">
    <property type="entry name" value="Cell division protein ZapA-like"/>
    <property type="match status" value="1"/>
</dbReference>
<keyword evidence="4 10" id="KW-0132">Cell division</keyword>
<evidence type="ECO:0000256" key="2">
    <source>
        <dbReference type="ARBA" id="ARBA00015195"/>
    </source>
</evidence>
<dbReference type="GO" id="GO:0000921">
    <property type="term" value="P:septin ring assembly"/>
    <property type="evidence" value="ECO:0007669"/>
    <property type="project" value="TreeGrafter"/>
</dbReference>
<evidence type="ECO:0000256" key="8">
    <source>
        <dbReference type="ARBA" id="ARBA00026068"/>
    </source>
</evidence>
<dbReference type="Proteomes" id="UP000559117">
    <property type="component" value="Unassembled WGS sequence"/>
</dbReference>
<keyword evidence="11" id="KW-1185">Reference proteome</keyword>
<dbReference type="EMBL" id="JACHFH010000018">
    <property type="protein sequence ID" value="MBB5336455.1"/>
    <property type="molecule type" value="Genomic_DNA"/>
</dbReference>
<organism evidence="10 11">
    <name type="scientific">Pectinatus brassicae</name>
    <dbReference type="NCBI Taxonomy" id="862415"/>
    <lineage>
        <taxon>Bacteria</taxon>
        <taxon>Bacillati</taxon>
        <taxon>Bacillota</taxon>
        <taxon>Negativicutes</taxon>
        <taxon>Selenomonadales</taxon>
        <taxon>Selenomonadaceae</taxon>
        <taxon>Pectinatus</taxon>
    </lineage>
</organism>
<dbReference type="Pfam" id="PF05164">
    <property type="entry name" value="ZapA"/>
    <property type="match status" value="1"/>
</dbReference>
<dbReference type="InterPro" id="IPR036192">
    <property type="entry name" value="Cell_div_ZapA-like_sf"/>
</dbReference>
<dbReference type="PANTHER" id="PTHR34981:SF1">
    <property type="entry name" value="CELL DIVISION PROTEIN ZAPA"/>
    <property type="match status" value="1"/>
</dbReference>
<comment type="caution">
    <text evidence="10">The sequence shown here is derived from an EMBL/GenBank/DDBJ whole genome shotgun (WGS) entry which is preliminary data.</text>
</comment>
<proteinExistence type="predicted"/>
<evidence type="ECO:0000256" key="7">
    <source>
        <dbReference type="ARBA" id="ARBA00024910"/>
    </source>
</evidence>
<evidence type="ECO:0000256" key="6">
    <source>
        <dbReference type="ARBA" id="ARBA00023306"/>
    </source>
</evidence>
<comment type="subcellular location">
    <subcellularLocation>
        <location evidence="1">Cytoplasm</location>
    </subcellularLocation>
</comment>
<protein>
    <recommendedName>
        <fullName evidence="2">Cell division protein ZapA</fullName>
    </recommendedName>
    <alternativeName>
        <fullName evidence="9">Z ring-associated protein ZapA</fullName>
    </alternativeName>
</protein>
<keyword evidence="6" id="KW-0131">Cell cycle</keyword>
<dbReference type="GO" id="GO:0030428">
    <property type="term" value="C:cell septum"/>
    <property type="evidence" value="ECO:0007669"/>
    <property type="project" value="TreeGrafter"/>
</dbReference>
<dbReference type="GO" id="GO:0005829">
    <property type="term" value="C:cytosol"/>
    <property type="evidence" value="ECO:0007669"/>
    <property type="project" value="TreeGrafter"/>
</dbReference>
<evidence type="ECO:0000313" key="11">
    <source>
        <dbReference type="Proteomes" id="UP000559117"/>
    </source>
</evidence>
<reference evidence="10 11" key="1">
    <citation type="submission" date="2020-08" db="EMBL/GenBank/DDBJ databases">
        <title>Genomic Encyclopedia of Type Strains, Phase IV (KMG-IV): sequencing the most valuable type-strain genomes for metagenomic binning, comparative biology and taxonomic classification.</title>
        <authorList>
            <person name="Goeker M."/>
        </authorList>
    </citation>
    <scope>NUCLEOTIDE SEQUENCE [LARGE SCALE GENOMIC DNA]</scope>
    <source>
        <strain evidence="10 11">DSM 24661</strain>
    </source>
</reference>
<dbReference type="Gene3D" id="6.10.250.790">
    <property type="match status" value="1"/>
</dbReference>
<name>A0A840UVI4_9FIRM</name>
<keyword evidence="5" id="KW-0717">Septation</keyword>
<comment type="subunit">
    <text evidence="8">Homodimer. Interacts with FtsZ.</text>
</comment>
<dbReference type="GO" id="GO:0032153">
    <property type="term" value="C:cell division site"/>
    <property type="evidence" value="ECO:0007669"/>
    <property type="project" value="TreeGrafter"/>
</dbReference>
<evidence type="ECO:0000256" key="3">
    <source>
        <dbReference type="ARBA" id="ARBA00022490"/>
    </source>
</evidence>
<dbReference type="GO" id="GO:0000917">
    <property type="term" value="P:division septum assembly"/>
    <property type="evidence" value="ECO:0007669"/>
    <property type="project" value="UniProtKB-KW"/>
</dbReference>